<gene>
    <name evidence="2" type="ORF">F927_01573</name>
</gene>
<name>N9GF70_ACIHA</name>
<comment type="caution">
    <text evidence="2">The sequence shown here is derived from an EMBL/GenBank/DDBJ whole genome shotgun (WGS) entry which is preliminary data.</text>
</comment>
<reference evidence="2 3" key="1">
    <citation type="submission" date="2013-02" db="EMBL/GenBank/DDBJ databases">
        <title>The Genome Sequence of Acinetobacter haemolyticus CIP 64.3.</title>
        <authorList>
            <consortium name="The Broad Institute Genome Sequencing Platform"/>
            <consortium name="The Broad Institute Genome Sequencing Center for Infectious Disease"/>
            <person name="Cerqueira G."/>
            <person name="Feldgarden M."/>
            <person name="Courvalin P."/>
            <person name="Perichon B."/>
            <person name="Grillot-Courvalin C."/>
            <person name="Clermont D."/>
            <person name="Rocha E."/>
            <person name="Yoon E.-J."/>
            <person name="Nemec A."/>
            <person name="Walker B."/>
            <person name="Young S.K."/>
            <person name="Zeng Q."/>
            <person name="Gargeya S."/>
            <person name="Fitzgerald M."/>
            <person name="Haas B."/>
            <person name="Abouelleil A."/>
            <person name="Alvarado L."/>
            <person name="Arachchi H.M."/>
            <person name="Berlin A.M."/>
            <person name="Chapman S.B."/>
            <person name="Dewar J."/>
            <person name="Goldberg J."/>
            <person name="Griggs A."/>
            <person name="Gujja S."/>
            <person name="Hansen M."/>
            <person name="Howarth C."/>
            <person name="Imamovic A."/>
            <person name="Larimer J."/>
            <person name="McCowan C."/>
            <person name="Murphy C."/>
            <person name="Neiman D."/>
            <person name="Pearson M."/>
            <person name="Priest M."/>
            <person name="Roberts A."/>
            <person name="Saif S."/>
            <person name="Shea T."/>
            <person name="Sisk P."/>
            <person name="Sykes S."/>
            <person name="Wortman J."/>
            <person name="Nusbaum C."/>
            <person name="Birren B."/>
        </authorList>
    </citation>
    <scope>NUCLEOTIDE SEQUENCE [LARGE SCALE GENOMIC DNA]</scope>
    <source>
        <strain evidence="2 3">CIP 64.3</strain>
    </source>
</reference>
<evidence type="ECO:0000313" key="2">
    <source>
        <dbReference type="EMBL" id="ENW18135.1"/>
    </source>
</evidence>
<sequence length="427" mass="48482">MKLDTLRISNFQSFGQEPTEITFEDITYLIGPNGSGKTSTLQAISRLFGFDPSLRRILKSDFHINQDEETPPLERNLWIEANFLFPELLDDGEHSTIPEFFNQMRLDVGEEIPRIRYRLTASMGINGDIEENLYYILDVNENNEPVTKTLVPRSDRNQIQAHYLPARRDPSNHIGFGTNALLGRLLRSINWDNERENINSLSEQINSCITGNSSISSLCTKLDESWGYLHTGKFFTKPQLSFGNSEVEALLKYMSISFSPGHGETNVDYSRLSDGQKSMLYLSLVVSSITLNREVISGEETAFDIDKLNPPVFSLILIEEPENSLSPHYLGRISNVLKKLLSKDTQALIATHAPSILRRVAPEKIRYLCLNSESRSTNIKTIILPEKTGEAHKFVREAVQAFPEIYFARALLHKPICKSFFSDIIFK</sequence>
<evidence type="ECO:0000259" key="1">
    <source>
        <dbReference type="Pfam" id="PF13175"/>
    </source>
</evidence>
<dbReference type="PATRIC" id="fig|1217659.3.peg.1541"/>
<organism evidence="2 3">
    <name type="scientific">Acinetobacter haemolyticus CIP 64.3 = MTCC 9819</name>
    <dbReference type="NCBI Taxonomy" id="1217659"/>
    <lineage>
        <taxon>Bacteria</taxon>
        <taxon>Pseudomonadati</taxon>
        <taxon>Pseudomonadota</taxon>
        <taxon>Gammaproteobacteria</taxon>
        <taxon>Moraxellales</taxon>
        <taxon>Moraxellaceae</taxon>
        <taxon>Acinetobacter</taxon>
    </lineage>
</organism>
<accession>N9GF70</accession>
<dbReference type="EMBL" id="APQQ01000020">
    <property type="protein sequence ID" value="ENW18135.1"/>
    <property type="molecule type" value="Genomic_DNA"/>
</dbReference>
<evidence type="ECO:0000313" key="3">
    <source>
        <dbReference type="Proteomes" id="UP000017667"/>
    </source>
</evidence>
<protein>
    <recommendedName>
        <fullName evidence="1">Endonuclease GajA/Old nuclease/RecF-like AAA domain-containing protein</fullName>
    </recommendedName>
</protein>
<dbReference type="InterPro" id="IPR041685">
    <property type="entry name" value="AAA_GajA/Old/RecF-like"/>
</dbReference>
<feature type="domain" description="Endonuclease GajA/Old nuclease/RecF-like AAA" evidence="1">
    <location>
        <begin position="1"/>
        <end position="356"/>
    </location>
</feature>
<dbReference type="PANTHER" id="PTHR43581:SF4">
    <property type="entry name" value="ATP_GTP PHOSPHATASE"/>
    <property type="match status" value="1"/>
</dbReference>
<dbReference type="InterPro" id="IPR051396">
    <property type="entry name" value="Bact_Antivir_Def_Nuclease"/>
</dbReference>
<keyword evidence="3" id="KW-1185">Reference proteome</keyword>
<dbReference type="Proteomes" id="UP000017667">
    <property type="component" value="Unassembled WGS sequence"/>
</dbReference>
<dbReference type="Pfam" id="PF13175">
    <property type="entry name" value="AAA_15"/>
    <property type="match status" value="1"/>
</dbReference>
<dbReference type="PANTHER" id="PTHR43581">
    <property type="entry name" value="ATP/GTP PHOSPHATASE"/>
    <property type="match status" value="1"/>
</dbReference>
<dbReference type="HOGENOM" id="CLU_025620_1_0_6"/>
<dbReference type="SUPFAM" id="SSF52540">
    <property type="entry name" value="P-loop containing nucleoside triphosphate hydrolases"/>
    <property type="match status" value="1"/>
</dbReference>
<proteinExistence type="predicted"/>
<dbReference type="RefSeq" id="WP_005081317.1">
    <property type="nucleotide sequence ID" value="NZ_KB849800.1"/>
</dbReference>
<dbReference type="InterPro" id="IPR027417">
    <property type="entry name" value="P-loop_NTPase"/>
</dbReference>
<dbReference type="Gene3D" id="3.40.50.300">
    <property type="entry name" value="P-loop containing nucleotide triphosphate hydrolases"/>
    <property type="match status" value="1"/>
</dbReference>
<dbReference type="AlphaFoldDB" id="N9GF70"/>